<reference evidence="2 3" key="1">
    <citation type="submission" date="2024-09" db="EMBL/GenBank/DDBJ databases">
        <authorList>
            <person name="Sun Q."/>
            <person name="Mori K."/>
        </authorList>
    </citation>
    <scope>NUCLEOTIDE SEQUENCE [LARGE SCALE GENOMIC DNA]</scope>
    <source>
        <strain evidence="2 3">TBRC 7907</strain>
    </source>
</reference>
<name>A0ABV5ZTS8_9PSEU</name>
<gene>
    <name evidence="2" type="ORF">ACFFQA_10120</name>
</gene>
<dbReference type="RefSeq" id="WP_377851494.1">
    <property type="nucleotide sequence ID" value="NZ_JBHLZU010000009.1"/>
</dbReference>
<organism evidence="2 3">
    <name type="scientific">Allokutzneria oryzae</name>
    <dbReference type="NCBI Taxonomy" id="1378989"/>
    <lineage>
        <taxon>Bacteria</taxon>
        <taxon>Bacillati</taxon>
        <taxon>Actinomycetota</taxon>
        <taxon>Actinomycetes</taxon>
        <taxon>Pseudonocardiales</taxon>
        <taxon>Pseudonocardiaceae</taxon>
        <taxon>Allokutzneria</taxon>
    </lineage>
</organism>
<keyword evidence="3" id="KW-1185">Reference proteome</keyword>
<proteinExistence type="predicted"/>
<protein>
    <submittedName>
        <fullName evidence="2">DUF6985 domain-containing protein</fullName>
    </submittedName>
</protein>
<feature type="domain" description="DUF6985" evidence="1">
    <location>
        <begin position="21"/>
        <end position="48"/>
    </location>
</feature>
<dbReference type="InterPro" id="IPR054254">
    <property type="entry name" value="DUF6985"/>
</dbReference>
<comment type="caution">
    <text evidence="2">The sequence shown here is derived from an EMBL/GenBank/DDBJ whole genome shotgun (WGS) entry which is preliminary data.</text>
</comment>
<evidence type="ECO:0000313" key="2">
    <source>
        <dbReference type="EMBL" id="MFB9904292.1"/>
    </source>
</evidence>
<dbReference type="Proteomes" id="UP001589693">
    <property type="component" value="Unassembled WGS sequence"/>
</dbReference>
<sequence>MRACQLSPARLTCGNTSPAAMCDCEIEHGLQIVFRGGRVVTKVGPYGSHNTNAARPVPVRRRGWRTGSRVHAVSDG</sequence>
<accession>A0ABV5ZTS8</accession>
<evidence type="ECO:0000313" key="3">
    <source>
        <dbReference type="Proteomes" id="UP001589693"/>
    </source>
</evidence>
<dbReference type="Pfam" id="PF22481">
    <property type="entry name" value="DUF6985"/>
    <property type="match status" value="1"/>
</dbReference>
<evidence type="ECO:0000259" key="1">
    <source>
        <dbReference type="Pfam" id="PF22481"/>
    </source>
</evidence>
<dbReference type="EMBL" id="JBHLZU010000009">
    <property type="protein sequence ID" value="MFB9904292.1"/>
    <property type="molecule type" value="Genomic_DNA"/>
</dbReference>